<accession>A0ABW0GV94</accession>
<evidence type="ECO:0000313" key="3">
    <source>
        <dbReference type="Proteomes" id="UP001596016"/>
    </source>
</evidence>
<dbReference type="Pfam" id="PF00534">
    <property type="entry name" value="Glycos_transf_1"/>
    <property type="match status" value="1"/>
</dbReference>
<sequence length="394" mass="44748">MSISEPMQRRPVILAFVRYYLPGYKSGGPLRTISNMVEALGDEFDFRIVTSDRDATDTQPYSDFVEDMWKKVGKASVLYLSPAQKGVRAIARILRETPHDVLYLNSFFDPDFTLKPLLARRFGFALKTRCVIAPRGEFSEGALRLKSLKKKTFLLAAGMVGLYRDLEWQASSEHEEKDICRIMGSTANHITVAIDLPDIAMREVPSFAPRAENEPLRIVFLSRISPMKNLNYALEVLKQVGAPVRFDIYGPVREVSYWEQCKRIIKQLPAHINANYCGSIEHEKVPFFLAQYDLFFLPTLGENYGHVILEALTAGVPVLIADTTPWRNLSEVGAGWDLPLERPDEFADKIILMAQLTVTEQIQMRERVASFAEIRRRDPASVDANRELFMPVLS</sequence>
<dbReference type="InterPro" id="IPR001296">
    <property type="entry name" value="Glyco_trans_1"/>
</dbReference>
<dbReference type="Proteomes" id="UP001596016">
    <property type="component" value="Unassembled WGS sequence"/>
</dbReference>
<protein>
    <submittedName>
        <fullName evidence="2">Glycosyltransferase family 4 protein</fullName>
        <ecNumber evidence="2">2.4.-.-</ecNumber>
    </submittedName>
</protein>
<dbReference type="PANTHER" id="PTHR12526">
    <property type="entry name" value="GLYCOSYLTRANSFERASE"/>
    <property type="match status" value="1"/>
</dbReference>
<feature type="domain" description="Glycosyl transferase family 1" evidence="1">
    <location>
        <begin position="210"/>
        <end position="355"/>
    </location>
</feature>
<gene>
    <name evidence="2" type="ORF">ACFPLB_04815</name>
</gene>
<proteinExistence type="predicted"/>
<dbReference type="EC" id="2.4.-.-" evidence="2"/>
<dbReference type="Gene3D" id="3.40.50.2000">
    <property type="entry name" value="Glycogen Phosphorylase B"/>
    <property type="match status" value="2"/>
</dbReference>
<keyword evidence="3" id="KW-1185">Reference proteome</keyword>
<evidence type="ECO:0000259" key="1">
    <source>
        <dbReference type="Pfam" id="PF00534"/>
    </source>
</evidence>
<reference evidence="3" key="1">
    <citation type="journal article" date="2019" name="Int. J. Syst. Evol. Microbiol.">
        <title>The Global Catalogue of Microorganisms (GCM) 10K type strain sequencing project: providing services to taxonomists for standard genome sequencing and annotation.</title>
        <authorList>
            <consortium name="The Broad Institute Genomics Platform"/>
            <consortium name="The Broad Institute Genome Sequencing Center for Infectious Disease"/>
            <person name="Wu L."/>
            <person name="Ma J."/>
        </authorList>
    </citation>
    <scope>NUCLEOTIDE SEQUENCE [LARGE SCALE GENOMIC DNA]</scope>
    <source>
        <strain evidence="3">CGMCC 4.1415</strain>
    </source>
</reference>
<comment type="caution">
    <text evidence="2">The sequence shown here is derived from an EMBL/GenBank/DDBJ whole genome shotgun (WGS) entry which is preliminary data.</text>
</comment>
<dbReference type="CDD" id="cd03801">
    <property type="entry name" value="GT4_PimA-like"/>
    <property type="match status" value="1"/>
</dbReference>
<keyword evidence="2" id="KW-0328">Glycosyltransferase</keyword>
<name>A0ABW0GV94_9HYPH</name>
<dbReference type="EMBL" id="JBHSLL010000012">
    <property type="protein sequence ID" value="MFC5385289.1"/>
    <property type="molecule type" value="Genomic_DNA"/>
</dbReference>
<evidence type="ECO:0000313" key="2">
    <source>
        <dbReference type="EMBL" id="MFC5385289.1"/>
    </source>
</evidence>
<dbReference type="PANTHER" id="PTHR12526:SF637">
    <property type="entry name" value="GLYCOSYLTRANSFERASE EPSF-RELATED"/>
    <property type="match status" value="1"/>
</dbReference>
<dbReference type="RefSeq" id="WP_378228208.1">
    <property type="nucleotide sequence ID" value="NZ_JBHSLL010000012.1"/>
</dbReference>
<keyword evidence="2" id="KW-0808">Transferase</keyword>
<organism evidence="2 3">
    <name type="scientific">Aquamicrobium segne</name>
    <dbReference type="NCBI Taxonomy" id="469547"/>
    <lineage>
        <taxon>Bacteria</taxon>
        <taxon>Pseudomonadati</taxon>
        <taxon>Pseudomonadota</taxon>
        <taxon>Alphaproteobacteria</taxon>
        <taxon>Hyphomicrobiales</taxon>
        <taxon>Phyllobacteriaceae</taxon>
        <taxon>Aquamicrobium</taxon>
    </lineage>
</organism>
<dbReference type="SUPFAM" id="SSF53756">
    <property type="entry name" value="UDP-Glycosyltransferase/glycogen phosphorylase"/>
    <property type="match status" value="1"/>
</dbReference>
<dbReference type="GO" id="GO:0016757">
    <property type="term" value="F:glycosyltransferase activity"/>
    <property type="evidence" value="ECO:0007669"/>
    <property type="project" value="UniProtKB-KW"/>
</dbReference>